<dbReference type="PANTHER" id="PTHR21028">
    <property type="entry name" value="SI:CH211-156B7.4"/>
    <property type="match status" value="1"/>
</dbReference>
<dbReference type="InterPro" id="IPR023577">
    <property type="entry name" value="CYTH_domain"/>
</dbReference>
<evidence type="ECO:0000313" key="3">
    <source>
        <dbReference type="Proteomes" id="UP000034235"/>
    </source>
</evidence>
<dbReference type="InterPro" id="IPR033469">
    <property type="entry name" value="CYTH-like_dom_sf"/>
</dbReference>
<name>A0A0G0MKS5_9BACT</name>
<organism evidence="2 3">
    <name type="scientific">Candidatus Daviesbacteria bacterium GW2011_GWA2_38_24</name>
    <dbReference type="NCBI Taxonomy" id="1618422"/>
    <lineage>
        <taxon>Bacteria</taxon>
        <taxon>Candidatus Daviesiibacteriota</taxon>
    </lineage>
</organism>
<evidence type="ECO:0000313" key="2">
    <source>
        <dbReference type="EMBL" id="KKQ65536.1"/>
    </source>
</evidence>
<dbReference type="Gene3D" id="2.40.320.10">
    <property type="entry name" value="Hypothetical Protein Pfu-838710-001"/>
    <property type="match status" value="1"/>
</dbReference>
<gene>
    <name evidence="2" type="ORF">US86_C0010G0007</name>
</gene>
<dbReference type="EMBL" id="LBUP01000010">
    <property type="protein sequence ID" value="KKQ65536.1"/>
    <property type="molecule type" value="Genomic_DNA"/>
</dbReference>
<dbReference type="SUPFAM" id="SSF55154">
    <property type="entry name" value="CYTH-like phosphatases"/>
    <property type="match status" value="1"/>
</dbReference>
<proteinExistence type="predicted"/>
<comment type="caution">
    <text evidence="2">The sequence shown here is derived from an EMBL/GenBank/DDBJ whole genome shotgun (WGS) entry which is preliminary data.</text>
</comment>
<dbReference type="PROSITE" id="PS51707">
    <property type="entry name" value="CYTH"/>
    <property type="match status" value="1"/>
</dbReference>
<evidence type="ECO:0000259" key="1">
    <source>
        <dbReference type="PROSITE" id="PS51707"/>
    </source>
</evidence>
<sequence length="194" mass="22414">MSKKIEIEVRILLKNRKEVEKALAQRGAILIKYLKVKDFWYCDKNAHTYKQASIDTSGFALRVREEKDLQFNKTSASIDCKTLQDGKNHAICNEYALPILNIPQAKKILESINLKEFLVVNKERKVYKYQGITFYFDKIKGVGDGLEIEVMATKGTEKIKYEQLLNLVDELNISKEEILEKSLTFIAMQNLANF</sequence>
<dbReference type="AlphaFoldDB" id="A0A0G0MKS5"/>
<dbReference type="Proteomes" id="UP000034235">
    <property type="component" value="Unassembled WGS sequence"/>
</dbReference>
<dbReference type="Pfam" id="PF01928">
    <property type="entry name" value="CYTH"/>
    <property type="match status" value="1"/>
</dbReference>
<dbReference type="PANTHER" id="PTHR21028:SF2">
    <property type="entry name" value="CYTH DOMAIN-CONTAINING PROTEIN"/>
    <property type="match status" value="1"/>
</dbReference>
<feature type="domain" description="CYTH" evidence="1">
    <location>
        <begin position="4"/>
        <end position="189"/>
    </location>
</feature>
<reference evidence="2 3" key="1">
    <citation type="journal article" date="2015" name="Nature">
        <title>rRNA introns, odd ribosomes, and small enigmatic genomes across a large radiation of phyla.</title>
        <authorList>
            <person name="Brown C.T."/>
            <person name="Hug L.A."/>
            <person name="Thomas B.C."/>
            <person name="Sharon I."/>
            <person name="Castelle C.J."/>
            <person name="Singh A."/>
            <person name="Wilkins M.J."/>
            <person name="Williams K.H."/>
            <person name="Banfield J.F."/>
        </authorList>
    </citation>
    <scope>NUCLEOTIDE SEQUENCE [LARGE SCALE GENOMIC DNA]</scope>
</reference>
<dbReference type="InterPro" id="IPR008173">
    <property type="entry name" value="Adenylyl_cyclase_CyaB"/>
</dbReference>
<accession>A0A0G0MKS5</accession>
<protein>
    <recommendedName>
        <fullName evidence="1">CYTH domain-containing protein</fullName>
    </recommendedName>
</protein>